<protein>
    <recommendedName>
        <fullName evidence="1">BTB domain-containing protein</fullName>
    </recommendedName>
</protein>
<proteinExistence type="predicted"/>
<sequence length="268" mass="29739">MCADPIPAPADSILAPTAVSALYRNPRIGDLILRTSDGVELHVYRAIVAASASVFEDMFSIPQPPSTPDGKPTIDVAESSTVWETLIMLSYAPRQGIADDFADLGAAHAILEAGKKYNMPAATVCASTALVLPHFVEEQPYSVYALGCAYKLPEVARVAARHILRFPIYSDHSKELDLIPLRAYHRLSDYRRRYVVKPFLRYLETLYAQLEYLPDSNLARSMALKLTAPTATCIECARTFQQEVSRGSETVYRWIEEAISQVALEVEE</sequence>
<accession>A0A1Y2IHG8</accession>
<dbReference type="InterPro" id="IPR011333">
    <property type="entry name" value="SKP1/BTB/POZ_sf"/>
</dbReference>
<dbReference type="Pfam" id="PF00651">
    <property type="entry name" value="BTB"/>
    <property type="match status" value="1"/>
</dbReference>
<dbReference type="STRING" id="1353009.A0A1Y2IHG8"/>
<organism evidence="2 3">
    <name type="scientific">Trametes coccinea (strain BRFM310)</name>
    <name type="common">Pycnoporus coccineus</name>
    <dbReference type="NCBI Taxonomy" id="1353009"/>
    <lineage>
        <taxon>Eukaryota</taxon>
        <taxon>Fungi</taxon>
        <taxon>Dikarya</taxon>
        <taxon>Basidiomycota</taxon>
        <taxon>Agaricomycotina</taxon>
        <taxon>Agaricomycetes</taxon>
        <taxon>Polyporales</taxon>
        <taxon>Polyporaceae</taxon>
        <taxon>Trametes</taxon>
    </lineage>
</organism>
<dbReference type="EMBL" id="KZ084117">
    <property type="protein sequence ID" value="OSD00630.1"/>
    <property type="molecule type" value="Genomic_DNA"/>
</dbReference>
<dbReference type="PROSITE" id="PS50097">
    <property type="entry name" value="BTB"/>
    <property type="match status" value="1"/>
</dbReference>
<dbReference type="OrthoDB" id="2797179at2759"/>
<reference evidence="2 3" key="1">
    <citation type="journal article" date="2015" name="Biotechnol. Biofuels">
        <title>Enhanced degradation of softwood versus hardwood by the white-rot fungus Pycnoporus coccineus.</title>
        <authorList>
            <person name="Couturier M."/>
            <person name="Navarro D."/>
            <person name="Chevret D."/>
            <person name="Henrissat B."/>
            <person name="Piumi F."/>
            <person name="Ruiz-Duenas F.J."/>
            <person name="Martinez A.T."/>
            <person name="Grigoriev I.V."/>
            <person name="Riley R."/>
            <person name="Lipzen A."/>
            <person name="Berrin J.G."/>
            <person name="Master E.R."/>
            <person name="Rosso M.N."/>
        </authorList>
    </citation>
    <scope>NUCLEOTIDE SEQUENCE [LARGE SCALE GENOMIC DNA]</scope>
    <source>
        <strain evidence="2 3">BRFM310</strain>
    </source>
</reference>
<dbReference type="Gene3D" id="3.30.710.10">
    <property type="entry name" value="Potassium Channel Kv1.1, Chain A"/>
    <property type="match status" value="1"/>
</dbReference>
<gene>
    <name evidence="2" type="ORF">PYCCODRAFT_1414007</name>
</gene>
<feature type="domain" description="BTB" evidence="1">
    <location>
        <begin position="29"/>
        <end position="99"/>
    </location>
</feature>
<evidence type="ECO:0000259" key="1">
    <source>
        <dbReference type="PROSITE" id="PS50097"/>
    </source>
</evidence>
<dbReference type="InterPro" id="IPR000210">
    <property type="entry name" value="BTB/POZ_dom"/>
</dbReference>
<evidence type="ECO:0000313" key="3">
    <source>
        <dbReference type="Proteomes" id="UP000193067"/>
    </source>
</evidence>
<keyword evidence="3" id="KW-1185">Reference proteome</keyword>
<dbReference type="Proteomes" id="UP000193067">
    <property type="component" value="Unassembled WGS sequence"/>
</dbReference>
<evidence type="ECO:0000313" key="2">
    <source>
        <dbReference type="EMBL" id="OSD00630.1"/>
    </source>
</evidence>
<name>A0A1Y2IHG8_TRAC3</name>
<dbReference type="AlphaFoldDB" id="A0A1Y2IHG8"/>